<evidence type="ECO:0000313" key="6">
    <source>
        <dbReference type="EMBL" id="KAF0302436.1"/>
    </source>
</evidence>
<evidence type="ECO:0000256" key="1">
    <source>
        <dbReference type="ARBA" id="ARBA00022723"/>
    </source>
</evidence>
<evidence type="ECO:0000313" key="7">
    <source>
        <dbReference type="Proteomes" id="UP000440578"/>
    </source>
</evidence>
<feature type="domain" description="C2H2-type" evidence="5">
    <location>
        <begin position="152"/>
        <end position="172"/>
    </location>
</feature>
<evidence type="ECO:0000259" key="5">
    <source>
        <dbReference type="PROSITE" id="PS00028"/>
    </source>
</evidence>
<dbReference type="InterPro" id="IPR013087">
    <property type="entry name" value="Znf_C2H2_type"/>
</dbReference>
<sequence length="282" mass="31634">MKPLGHKIRQKREPVPEGWYRLVRCHPCSRAGFFSTEEVIGHMAGHRADRARNPAVFPPFLTCYKRIQCNQCGVKLINHRTELEDHYKRDPPPLCTHDAGRPPSLPCPVCRRLWAGPAALAAHLRLSEGRCRETVTQEASTRGRRDMDSAFCPVCSRSMNPGEALADHLMTHLAPGLRCIQCGLVAGSHQEMRAHRTFTWRCDCSACDTHVGRGSRLLKHVIEDHDGVSGEWRERREGLEGERGAQWWVIEAAQDTGSGGMETAEGKMITETQEMRVRGGVI</sequence>
<evidence type="ECO:0000256" key="2">
    <source>
        <dbReference type="ARBA" id="ARBA00022737"/>
    </source>
</evidence>
<protein>
    <recommendedName>
        <fullName evidence="5">C2H2-type domain-containing protein</fullName>
    </recommendedName>
</protein>
<proteinExistence type="predicted"/>
<name>A0A6A4W546_AMPAM</name>
<keyword evidence="4" id="KW-0862">Zinc</keyword>
<evidence type="ECO:0000256" key="4">
    <source>
        <dbReference type="ARBA" id="ARBA00022833"/>
    </source>
</evidence>
<keyword evidence="1" id="KW-0479">Metal-binding</keyword>
<keyword evidence="2" id="KW-0677">Repeat</keyword>
<organism evidence="6 7">
    <name type="scientific">Amphibalanus amphitrite</name>
    <name type="common">Striped barnacle</name>
    <name type="synonym">Balanus amphitrite</name>
    <dbReference type="NCBI Taxonomy" id="1232801"/>
    <lineage>
        <taxon>Eukaryota</taxon>
        <taxon>Metazoa</taxon>
        <taxon>Ecdysozoa</taxon>
        <taxon>Arthropoda</taxon>
        <taxon>Crustacea</taxon>
        <taxon>Multicrustacea</taxon>
        <taxon>Cirripedia</taxon>
        <taxon>Thoracica</taxon>
        <taxon>Thoracicalcarea</taxon>
        <taxon>Balanomorpha</taxon>
        <taxon>Balanoidea</taxon>
        <taxon>Balanidae</taxon>
        <taxon>Amphibalaninae</taxon>
        <taxon>Amphibalanus</taxon>
    </lineage>
</organism>
<dbReference type="GO" id="GO:0005634">
    <property type="term" value="C:nucleus"/>
    <property type="evidence" value="ECO:0007669"/>
    <property type="project" value="TreeGrafter"/>
</dbReference>
<reference evidence="6 7" key="1">
    <citation type="submission" date="2019-07" db="EMBL/GenBank/DDBJ databases">
        <title>Draft genome assembly of a fouling barnacle, Amphibalanus amphitrite (Darwin, 1854): The first reference genome for Thecostraca.</title>
        <authorList>
            <person name="Kim W."/>
        </authorList>
    </citation>
    <scope>NUCLEOTIDE SEQUENCE [LARGE SCALE GENOMIC DNA]</scope>
    <source>
        <strain evidence="6">SNU_AA5</strain>
        <tissue evidence="6">Soma without cirri and trophi</tissue>
    </source>
</reference>
<dbReference type="GO" id="GO:0000981">
    <property type="term" value="F:DNA-binding transcription factor activity, RNA polymerase II-specific"/>
    <property type="evidence" value="ECO:0007669"/>
    <property type="project" value="TreeGrafter"/>
</dbReference>
<keyword evidence="3" id="KW-0863">Zinc-finger</keyword>
<dbReference type="EMBL" id="VIIS01001061">
    <property type="protein sequence ID" value="KAF0302436.1"/>
    <property type="molecule type" value="Genomic_DNA"/>
</dbReference>
<feature type="domain" description="C2H2-type" evidence="5">
    <location>
        <begin position="202"/>
        <end position="225"/>
    </location>
</feature>
<comment type="caution">
    <text evidence="6">The sequence shown here is derived from an EMBL/GenBank/DDBJ whole genome shotgun (WGS) entry which is preliminary data.</text>
</comment>
<dbReference type="GO" id="GO:0008270">
    <property type="term" value="F:zinc ion binding"/>
    <property type="evidence" value="ECO:0007669"/>
    <property type="project" value="UniProtKB-KW"/>
</dbReference>
<keyword evidence="7" id="KW-1185">Reference proteome</keyword>
<dbReference type="AlphaFoldDB" id="A0A6A4W546"/>
<gene>
    <name evidence="6" type="ORF">FJT64_025468</name>
</gene>
<dbReference type="Proteomes" id="UP000440578">
    <property type="component" value="Unassembled WGS sequence"/>
</dbReference>
<dbReference type="PANTHER" id="PTHR24409">
    <property type="entry name" value="ZINC FINGER PROTEIN 142"/>
    <property type="match status" value="1"/>
</dbReference>
<evidence type="ECO:0000256" key="3">
    <source>
        <dbReference type="ARBA" id="ARBA00022771"/>
    </source>
</evidence>
<dbReference type="PROSITE" id="PS00028">
    <property type="entry name" value="ZINC_FINGER_C2H2_1"/>
    <property type="match status" value="2"/>
</dbReference>
<dbReference type="OrthoDB" id="3437960at2759"/>
<dbReference type="SMART" id="SM00355">
    <property type="entry name" value="ZnF_C2H2"/>
    <property type="match status" value="5"/>
</dbReference>
<dbReference type="PANTHER" id="PTHR24409:SF295">
    <property type="entry name" value="AZ2-RELATED"/>
    <property type="match status" value="1"/>
</dbReference>
<dbReference type="GO" id="GO:0000977">
    <property type="term" value="F:RNA polymerase II transcription regulatory region sequence-specific DNA binding"/>
    <property type="evidence" value="ECO:0007669"/>
    <property type="project" value="TreeGrafter"/>
</dbReference>
<accession>A0A6A4W546</accession>